<comment type="subcellular location">
    <subcellularLocation>
        <location evidence="1 7">Cell membrane</location>
        <topology evidence="1 7">Multi-pass membrane protein</topology>
    </subcellularLocation>
</comment>
<comment type="caution">
    <text evidence="9">The sequence shown here is derived from an EMBL/GenBank/DDBJ whole genome shotgun (WGS) entry which is preliminary data.</text>
</comment>
<feature type="transmembrane region" description="Helical" evidence="7">
    <location>
        <begin position="31"/>
        <end position="56"/>
    </location>
</feature>
<keyword evidence="10" id="KW-1185">Reference proteome</keyword>
<proteinExistence type="inferred from homology"/>
<feature type="transmembrane region" description="Helical" evidence="7">
    <location>
        <begin position="199"/>
        <end position="221"/>
    </location>
</feature>
<evidence type="ECO:0000313" key="10">
    <source>
        <dbReference type="Proteomes" id="UP001597079"/>
    </source>
</evidence>
<dbReference type="CDD" id="cd06261">
    <property type="entry name" value="TM_PBP2"/>
    <property type="match status" value="1"/>
</dbReference>
<dbReference type="Gene3D" id="1.10.3720.10">
    <property type="entry name" value="MetI-like"/>
    <property type="match status" value="1"/>
</dbReference>
<sequence length="291" mass="31767">MSVFENSFSSPVASRPLKPTRRAATAANRSLTVALLLALVVFILGPLVVLVVWAFAGEWFYPALTPQAWSLSWWHQVLSSAHFGHSIVLSFIFAPVVTAVSAVICLPAAYAFSRYQFPGKRIMFVGLFATNAFPKMGLYIAMASLLYSFHLMDTFLGVVLVQLLNTVVVMTWIPAAAFSAVPKALEEAARDVGAGKFRTFLHVTLPLARPGIIVALIQAFLASFDEAQGTFLVGAPNYTTMPVEMYTMVTNYPQQAAAVFSILLTIPSFVLLLLIRKYIVGGYLAAGFRMK</sequence>
<feature type="transmembrane region" description="Helical" evidence="7">
    <location>
        <begin position="87"/>
        <end position="112"/>
    </location>
</feature>
<feature type="domain" description="ABC transmembrane type-1" evidence="8">
    <location>
        <begin position="87"/>
        <end position="275"/>
    </location>
</feature>
<dbReference type="RefSeq" id="WP_377944630.1">
    <property type="nucleotide sequence ID" value="NZ_JBHUCX010000074.1"/>
</dbReference>
<feature type="transmembrane region" description="Helical" evidence="7">
    <location>
        <begin position="255"/>
        <end position="275"/>
    </location>
</feature>
<evidence type="ECO:0000256" key="6">
    <source>
        <dbReference type="ARBA" id="ARBA00023136"/>
    </source>
</evidence>
<evidence type="ECO:0000256" key="1">
    <source>
        <dbReference type="ARBA" id="ARBA00004651"/>
    </source>
</evidence>
<dbReference type="SUPFAM" id="SSF161098">
    <property type="entry name" value="MetI-like"/>
    <property type="match status" value="1"/>
</dbReference>
<dbReference type="InterPro" id="IPR000515">
    <property type="entry name" value="MetI-like"/>
</dbReference>
<accession>A0ABW4JK78</accession>
<dbReference type="PANTHER" id="PTHR32243">
    <property type="entry name" value="MALTOSE TRANSPORT SYSTEM PERMEASE-RELATED"/>
    <property type="match status" value="1"/>
</dbReference>
<dbReference type="Proteomes" id="UP001597079">
    <property type="component" value="Unassembled WGS sequence"/>
</dbReference>
<keyword evidence="2 7" id="KW-0813">Transport</keyword>
<organism evidence="9 10">
    <name type="scientific">Alicyclobacillus fodiniaquatilis</name>
    <dbReference type="NCBI Taxonomy" id="1661150"/>
    <lineage>
        <taxon>Bacteria</taxon>
        <taxon>Bacillati</taxon>
        <taxon>Bacillota</taxon>
        <taxon>Bacilli</taxon>
        <taxon>Bacillales</taxon>
        <taxon>Alicyclobacillaceae</taxon>
        <taxon>Alicyclobacillus</taxon>
    </lineage>
</organism>
<comment type="similarity">
    <text evidence="7">Belongs to the binding-protein-dependent transport system permease family.</text>
</comment>
<reference evidence="10" key="1">
    <citation type="journal article" date="2019" name="Int. J. Syst. Evol. Microbiol.">
        <title>The Global Catalogue of Microorganisms (GCM) 10K type strain sequencing project: providing services to taxonomists for standard genome sequencing and annotation.</title>
        <authorList>
            <consortium name="The Broad Institute Genomics Platform"/>
            <consortium name="The Broad Institute Genome Sequencing Center for Infectious Disease"/>
            <person name="Wu L."/>
            <person name="Ma J."/>
        </authorList>
    </citation>
    <scope>NUCLEOTIDE SEQUENCE [LARGE SCALE GENOMIC DNA]</scope>
    <source>
        <strain evidence="10">CGMCC 1.12286</strain>
    </source>
</reference>
<keyword evidence="6 7" id="KW-0472">Membrane</keyword>
<keyword evidence="4 7" id="KW-0812">Transmembrane</keyword>
<dbReference type="EMBL" id="JBHUCX010000074">
    <property type="protein sequence ID" value="MFD1676724.1"/>
    <property type="molecule type" value="Genomic_DNA"/>
</dbReference>
<feature type="transmembrane region" description="Helical" evidence="7">
    <location>
        <begin position="124"/>
        <end position="149"/>
    </location>
</feature>
<dbReference type="InterPro" id="IPR050901">
    <property type="entry name" value="BP-dep_ABC_trans_perm"/>
</dbReference>
<evidence type="ECO:0000256" key="2">
    <source>
        <dbReference type="ARBA" id="ARBA00022448"/>
    </source>
</evidence>
<evidence type="ECO:0000256" key="7">
    <source>
        <dbReference type="RuleBase" id="RU363032"/>
    </source>
</evidence>
<feature type="transmembrane region" description="Helical" evidence="7">
    <location>
        <begin position="155"/>
        <end position="178"/>
    </location>
</feature>
<protein>
    <submittedName>
        <fullName evidence="9">ABC transporter permease</fullName>
    </submittedName>
</protein>
<keyword evidence="5 7" id="KW-1133">Transmembrane helix</keyword>
<name>A0ABW4JK78_9BACL</name>
<evidence type="ECO:0000256" key="3">
    <source>
        <dbReference type="ARBA" id="ARBA00022475"/>
    </source>
</evidence>
<dbReference type="PANTHER" id="PTHR32243:SF18">
    <property type="entry name" value="INNER MEMBRANE ABC TRANSPORTER PERMEASE PROTEIN YCJP"/>
    <property type="match status" value="1"/>
</dbReference>
<dbReference type="InterPro" id="IPR035906">
    <property type="entry name" value="MetI-like_sf"/>
</dbReference>
<dbReference type="PROSITE" id="PS50928">
    <property type="entry name" value="ABC_TM1"/>
    <property type="match status" value="1"/>
</dbReference>
<keyword evidence="3" id="KW-1003">Cell membrane</keyword>
<evidence type="ECO:0000313" key="9">
    <source>
        <dbReference type="EMBL" id="MFD1676724.1"/>
    </source>
</evidence>
<gene>
    <name evidence="9" type="ORF">ACFSB2_18785</name>
</gene>
<evidence type="ECO:0000256" key="5">
    <source>
        <dbReference type="ARBA" id="ARBA00022989"/>
    </source>
</evidence>
<evidence type="ECO:0000259" key="8">
    <source>
        <dbReference type="PROSITE" id="PS50928"/>
    </source>
</evidence>
<dbReference type="Pfam" id="PF00528">
    <property type="entry name" value="BPD_transp_1"/>
    <property type="match status" value="1"/>
</dbReference>
<evidence type="ECO:0000256" key="4">
    <source>
        <dbReference type="ARBA" id="ARBA00022692"/>
    </source>
</evidence>